<keyword evidence="1" id="KW-1133">Transmembrane helix</keyword>
<keyword evidence="1" id="KW-0812">Transmembrane</keyword>
<feature type="transmembrane region" description="Helical" evidence="1">
    <location>
        <begin position="20"/>
        <end position="44"/>
    </location>
</feature>
<dbReference type="EMBL" id="CP012871">
    <property type="protein sequence ID" value="ALR76316.1"/>
    <property type="molecule type" value="Genomic_DNA"/>
</dbReference>
<accession>A0A806X3V1</accession>
<proteinExistence type="predicted"/>
<dbReference type="Proteomes" id="UP000069162">
    <property type="component" value="Chromosome"/>
</dbReference>
<dbReference type="KEGG" id="kle:AO703_08400"/>
<organism evidence="2 3">
    <name type="scientific">[Enterobacter] lignolyticus</name>
    <dbReference type="NCBI Taxonomy" id="1334193"/>
    <lineage>
        <taxon>Bacteria</taxon>
        <taxon>Pseudomonadati</taxon>
        <taxon>Pseudomonadota</taxon>
        <taxon>Gammaproteobacteria</taxon>
        <taxon>Enterobacterales</taxon>
        <taxon>Enterobacteriaceae</taxon>
        <taxon>Pluralibacter</taxon>
    </lineage>
</organism>
<evidence type="ECO:0000313" key="2">
    <source>
        <dbReference type="EMBL" id="ALR76316.1"/>
    </source>
</evidence>
<protein>
    <submittedName>
        <fullName evidence="2">Uncharacterized protein</fullName>
    </submittedName>
</protein>
<evidence type="ECO:0000313" key="3">
    <source>
        <dbReference type="Proteomes" id="UP000069162"/>
    </source>
</evidence>
<sequence>MRYSGTIAINLLLNKYNGKITMSTTLIILLILNALSIFLIMGVINSLMNIEKRIRNDILELQQKLGQVSQKVDAETIVEKTKEVVHIEPEISPEHKISQLKLDKDQRILRDKEAQDAQRRFENEWYEGLIKKIEQYI</sequence>
<reference evidence="3" key="1">
    <citation type="submission" date="2015-10" db="EMBL/GenBank/DDBJ databases">
        <title>Complete Genome Sequencing of Klebsiella sp. strain G5.</title>
        <authorList>
            <person name="Chan K.-G."/>
            <person name="Chen J.-W."/>
        </authorList>
    </citation>
    <scope>NUCLEOTIDE SEQUENCE [LARGE SCALE GENOMIC DNA]</scope>
    <source>
        <strain evidence="3">G5</strain>
    </source>
</reference>
<dbReference type="AlphaFoldDB" id="A0A806X3V1"/>
<gene>
    <name evidence="2" type="ORF">AO703_08400</name>
</gene>
<keyword evidence="1" id="KW-0472">Membrane</keyword>
<name>A0A806X3V1_9ENTR</name>
<evidence type="ECO:0000256" key="1">
    <source>
        <dbReference type="SAM" id="Phobius"/>
    </source>
</evidence>